<dbReference type="PANTHER" id="PTHR30545">
    <property type="entry name" value="SUGAR FERMENTATION STIMULATION PROTEIN A"/>
    <property type="match status" value="1"/>
</dbReference>
<dbReference type="EMBL" id="ATAX01000016">
    <property type="protein sequence ID" value="EWM54273.1"/>
    <property type="molecule type" value="Genomic_DNA"/>
</dbReference>
<dbReference type="PATRIC" id="fig|1341157.4.peg.936"/>
<name>W7UKG2_RUMFL</name>
<dbReference type="OrthoDB" id="9802365at2"/>
<dbReference type="Gene3D" id="3.40.1350.60">
    <property type="match status" value="1"/>
</dbReference>
<dbReference type="Gene3D" id="2.40.50.580">
    <property type="match status" value="1"/>
</dbReference>
<keyword evidence="5" id="KW-1185">Reference proteome</keyword>
<proteinExistence type="inferred from homology"/>
<reference evidence="4 5" key="1">
    <citation type="journal article" date="2014" name="PLoS ONE">
        <title>Rumen cellulosomics: divergent fiber-degrading strategies revealed by comparative genome-wide analysis of six ruminococcal strains.</title>
        <authorList>
            <person name="Dassa B."/>
            <person name="Borovok I."/>
            <person name="Ruimy-Israeli V."/>
            <person name="Lamed R."/>
            <person name="Flint H.J."/>
            <person name="Duncan S.H."/>
            <person name="Henrissat B."/>
            <person name="Coutinho P."/>
            <person name="Morrison M."/>
            <person name="Mosoni P."/>
            <person name="Yeoman C.J."/>
            <person name="White B.A."/>
            <person name="Bayer E.A."/>
        </authorList>
    </citation>
    <scope>NUCLEOTIDE SEQUENCE [LARGE SCALE GENOMIC DNA]</scope>
    <source>
        <strain evidence="4 5">007c</strain>
    </source>
</reference>
<accession>W7UKG2</accession>
<dbReference type="CDD" id="cd22359">
    <property type="entry name" value="SfsA-like_bacterial"/>
    <property type="match status" value="1"/>
</dbReference>
<dbReference type="GO" id="GO:0003677">
    <property type="term" value="F:DNA binding"/>
    <property type="evidence" value="ECO:0007669"/>
    <property type="project" value="InterPro"/>
</dbReference>
<comment type="caution">
    <text evidence="4">The sequence shown here is derived from an EMBL/GenBank/DDBJ whole genome shotgun (WGS) entry which is preliminary data.</text>
</comment>
<organism evidence="4 5">
    <name type="scientific">Ruminococcus flavefaciens 007c</name>
    <dbReference type="NCBI Taxonomy" id="1341157"/>
    <lineage>
        <taxon>Bacteria</taxon>
        <taxon>Bacillati</taxon>
        <taxon>Bacillota</taxon>
        <taxon>Clostridia</taxon>
        <taxon>Eubacteriales</taxon>
        <taxon>Oscillospiraceae</taxon>
        <taxon>Ruminococcus</taxon>
    </lineage>
</organism>
<feature type="domain" description="SfsA N-terminal OB" evidence="3">
    <location>
        <begin position="12"/>
        <end position="72"/>
    </location>
</feature>
<evidence type="ECO:0000313" key="5">
    <source>
        <dbReference type="Proteomes" id="UP000019365"/>
    </source>
</evidence>
<dbReference type="RefSeq" id="WP_037297653.1">
    <property type="nucleotide sequence ID" value="NZ_ATAX01000016.1"/>
</dbReference>
<dbReference type="InterPro" id="IPR041465">
    <property type="entry name" value="SfsA_N"/>
</dbReference>
<evidence type="ECO:0000256" key="1">
    <source>
        <dbReference type="HAMAP-Rule" id="MF_00095"/>
    </source>
</evidence>
<dbReference type="HAMAP" id="MF_00095">
    <property type="entry name" value="SfsA"/>
    <property type="match status" value="1"/>
</dbReference>
<dbReference type="AlphaFoldDB" id="W7UKG2"/>
<dbReference type="PANTHER" id="PTHR30545:SF2">
    <property type="entry name" value="SUGAR FERMENTATION STIMULATION PROTEIN A"/>
    <property type="match status" value="1"/>
</dbReference>
<dbReference type="Pfam" id="PF03749">
    <property type="entry name" value="SfsA"/>
    <property type="match status" value="1"/>
</dbReference>
<dbReference type="NCBIfam" id="TIGR00230">
    <property type="entry name" value="sfsA"/>
    <property type="match status" value="1"/>
</dbReference>
<evidence type="ECO:0000313" key="4">
    <source>
        <dbReference type="EMBL" id="EWM54273.1"/>
    </source>
</evidence>
<protein>
    <recommendedName>
        <fullName evidence="1">Sugar fermentation stimulation protein homolog</fullName>
    </recommendedName>
</protein>
<dbReference type="InterPro" id="IPR005224">
    <property type="entry name" value="SfsA"/>
</dbReference>
<sequence>MKYHHIRKAEFISRPNRFIARVLLDGAVETVHVKNTGRCREILTEGCTVYLEGSDKPMRKTRYDLVAAEKHRQGASPLLINMDSQIPNHAAEEWLRRGELFGRQADIRRESVFGDSRFDFRIEDNGSISYLEVKGVTLENNGIASFPDAPTERGVKHIRELIRAHSQGFGAYLLFVIQMKEITEFRPNDITHRAFGDALREAERAGVKLLAYDCNVTPDSMTIDKPIKIRTEY</sequence>
<evidence type="ECO:0000259" key="3">
    <source>
        <dbReference type="Pfam" id="PF17746"/>
    </source>
</evidence>
<evidence type="ECO:0000259" key="2">
    <source>
        <dbReference type="Pfam" id="PF03749"/>
    </source>
</evidence>
<dbReference type="Proteomes" id="UP000019365">
    <property type="component" value="Unassembled WGS sequence"/>
</dbReference>
<dbReference type="InterPro" id="IPR040452">
    <property type="entry name" value="SfsA_C"/>
</dbReference>
<dbReference type="eggNOG" id="COG1489">
    <property type="taxonomic scope" value="Bacteria"/>
</dbReference>
<gene>
    <name evidence="1" type="primary">sfsA</name>
    <name evidence="4" type="ORF">RF007C_11730</name>
</gene>
<feature type="domain" description="Sugar fermentation stimulation protein C-terminal" evidence="2">
    <location>
        <begin position="85"/>
        <end position="219"/>
    </location>
</feature>
<dbReference type="Pfam" id="PF17746">
    <property type="entry name" value="SfsA_N"/>
    <property type="match status" value="1"/>
</dbReference>
<comment type="similarity">
    <text evidence="1">Belongs to the SfsA family.</text>
</comment>